<evidence type="ECO:0000259" key="1">
    <source>
        <dbReference type="Pfam" id="PF09509"/>
    </source>
</evidence>
<proteinExistence type="predicted"/>
<gene>
    <name evidence="2" type="ORF">NS258_08875</name>
</gene>
<feature type="domain" description="Conserved hypothetical protein CHP02391" evidence="1">
    <location>
        <begin position="122"/>
        <end position="235"/>
    </location>
</feature>
<evidence type="ECO:0000313" key="2">
    <source>
        <dbReference type="EMBL" id="KTW13564.1"/>
    </source>
</evidence>
<dbReference type="Proteomes" id="UP000074410">
    <property type="component" value="Unassembled WGS sequence"/>
</dbReference>
<protein>
    <recommendedName>
        <fullName evidence="1">Conserved hypothetical protein CHP02391 domain-containing protein</fullName>
    </recommendedName>
</protein>
<dbReference type="InterPro" id="IPR012654">
    <property type="entry name" value="CHP02391"/>
</dbReference>
<dbReference type="EMBL" id="LDTC01000061">
    <property type="protein sequence ID" value="KTW13564.1"/>
    <property type="molecule type" value="Genomic_DNA"/>
</dbReference>
<organism evidence="2 3">
    <name type="scientific">Sphingomonas sanguinis</name>
    <dbReference type="NCBI Taxonomy" id="33051"/>
    <lineage>
        <taxon>Bacteria</taxon>
        <taxon>Pseudomonadati</taxon>
        <taxon>Pseudomonadota</taxon>
        <taxon>Alphaproteobacteria</taxon>
        <taxon>Sphingomonadales</taxon>
        <taxon>Sphingomonadaceae</taxon>
        <taxon>Sphingomonas</taxon>
    </lineage>
</organism>
<dbReference type="Pfam" id="PF09509">
    <property type="entry name" value="Hypoth_Ymh"/>
    <property type="match status" value="1"/>
</dbReference>
<dbReference type="PATRIC" id="fig|33051.5.peg.2845"/>
<dbReference type="NCBIfam" id="TIGR02391">
    <property type="entry name" value="hypoth_ymh"/>
    <property type="match status" value="1"/>
</dbReference>
<evidence type="ECO:0000313" key="3">
    <source>
        <dbReference type="Proteomes" id="UP000074410"/>
    </source>
</evidence>
<comment type="caution">
    <text evidence="2">The sequence shown here is derived from an EMBL/GenBank/DDBJ whole genome shotgun (WGS) entry which is preliminary data.</text>
</comment>
<sequence length="258" mass="29221">MEPIYHLRDLVPDPESLLVLEPEELAGLLLQAFKLSGHKQFSRHNIMLSFTHGTPPPYQAPYANQIPPVIAEAWAWLERECLLITKPSDPLWQVLSRRAQRIDTPADFEVYRGASSFPRSLLHPSIEREAWPSFSRGRFDTAIFEAFREVEIAVRDAAGFDQHDHGVPMVRRAFHKDTGPLADRSVDDGEREATSALFAGAIGSYKNPNSHRHVGRDDVAEAGELLILASHLLRVVEQRRKRWPDHRLTELASEGDRA</sequence>
<dbReference type="AlphaFoldDB" id="A0A147J8N4"/>
<accession>A0A147J8N4</accession>
<reference evidence="2 3" key="1">
    <citation type="journal article" date="2016" name="Front. Microbiol.">
        <title>Genomic Resource of Rice Seed Associated Bacteria.</title>
        <authorList>
            <person name="Midha S."/>
            <person name="Bansal K."/>
            <person name="Sharma S."/>
            <person name="Kumar N."/>
            <person name="Patil P.P."/>
            <person name="Chaudhry V."/>
            <person name="Patil P.B."/>
        </authorList>
    </citation>
    <scope>NUCLEOTIDE SEQUENCE [LARGE SCALE GENOMIC DNA]</scope>
    <source>
        <strain evidence="2 3">NS258</strain>
    </source>
</reference>
<name>A0A147J8N4_9SPHN</name>